<protein>
    <submittedName>
        <fullName evidence="6">Alpha/beta-hydrolase</fullName>
    </submittedName>
</protein>
<dbReference type="STRING" id="1754192.A0A1Y1VSQ3"/>
<reference evidence="6 7" key="2">
    <citation type="submission" date="2016-08" db="EMBL/GenBank/DDBJ databases">
        <title>Pervasive Adenine N6-methylation of Active Genes in Fungi.</title>
        <authorList>
            <consortium name="DOE Joint Genome Institute"/>
            <person name="Mondo S.J."/>
            <person name="Dannebaum R.O."/>
            <person name="Kuo R.C."/>
            <person name="Labutti K."/>
            <person name="Haridas S."/>
            <person name="Kuo A."/>
            <person name="Salamov A."/>
            <person name="Ahrendt S.R."/>
            <person name="Lipzen A."/>
            <person name="Sullivan W."/>
            <person name="Andreopoulos W.B."/>
            <person name="Clum A."/>
            <person name="Lindquist E."/>
            <person name="Daum C."/>
            <person name="Ramamoorthy G.K."/>
            <person name="Gryganskyi A."/>
            <person name="Culley D."/>
            <person name="Magnuson J.K."/>
            <person name="James T.Y."/>
            <person name="O'Malley M.A."/>
            <person name="Stajich J.E."/>
            <person name="Spatafora J.W."/>
            <person name="Visel A."/>
            <person name="Grigoriev I.V."/>
        </authorList>
    </citation>
    <scope>NUCLEOTIDE SEQUENCE [LARGE SCALE GENOMIC DNA]</scope>
    <source>
        <strain evidence="6 7">S4</strain>
    </source>
</reference>
<comment type="caution">
    <text evidence="6">The sequence shown here is derived from an EMBL/GenBank/DDBJ whole genome shotgun (WGS) entry which is preliminary data.</text>
</comment>
<evidence type="ECO:0000256" key="2">
    <source>
        <dbReference type="ARBA" id="ARBA00022801"/>
    </source>
</evidence>
<evidence type="ECO:0000256" key="1">
    <source>
        <dbReference type="ARBA" id="ARBA00022729"/>
    </source>
</evidence>
<evidence type="ECO:0000256" key="3">
    <source>
        <dbReference type="SAM" id="MobiDB-lite"/>
    </source>
</evidence>
<evidence type="ECO:0000259" key="5">
    <source>
        <dbReference type="Pfam" id="PF02230"/>
    </source>
</evidence>
<dbReference type="InterPro" id="IPR003140">
    <property type="entry name" value="PLipase/COase/thioEstase"/>
</dbReference>
<feature type="region of interest" description="Disordered" evidence="3">
    <location>
        <begin position="309"/>
        <end position="329"/>
    </location>
</feature>
<dbReference type="PANTHER" id="PTHR43037:SF5">
    <property type="entry name" value="FERULOYL ESTERASE"/>
    <property type="match status" value="1"/>
</dbReference>
<evidence type="ECO:0000313" key="6">
    <source>
        <dbReference type="EMBL" id="ORX64321.1"/>
    </source>
</evidence>
<organism evidence="6 7">
    <name type="scientific">Anaeromyces robustus</name>
    <dbReference type="NCBI Taxonomy" id="1754192"/>
    <lineage>
        <taxon>Eukaryota</taxon>
        <taxon>Fungi</taxon>
        <taxon>Fungi incertae sedis</taxon>
        <taxon>Chytridiomycota</taxon>
        <taxon>Chytridiomycota incertae sedis</taxon>
        <taxon>Neocallimastigomycetes</taxon>
        <taxon>Neocallimastigales</taxon>
        <taxon>Neocallimastigaceae</taxon>
        <taxon>Anaeromyces</taxon>
    </lineage>
</organism>
<dbReference type="Proteomes" id="UP000193944">
    <property type="component" value="Unassembled WGS sequence"/>
</dbReference>
<keyword evidence="2 6" id="KW-0378">Hydrolase</keyword>
<dbReference type="PANTHER" id="PTHR43037">
    <property type="entry name" value="UNNAMED PRODUCT-RELATED"/>
    <property type="match status" value="1"/>
</dbReference>
<dbReference type="SUPFAM" id="SSF53474">
    <property type="entry name" value="alpha/beta-Hydrolases"/>
    <property type="match status" value="1"/>
</dbReference>
<name>A0A1Y1VSQ3_9FUNG</name>
<dbReference type="GO" id="GO:0016787">
    <property type="term" value="F:hydrolase activity"/>
    <property type="evidence" value="ECO:0007669"/>
    <property type="project" value="UniProtKB-KW"/>
</dbReference>
<feature type="chain" id="PRO_5032568548" evidence="4">
    <location>
        <begin position="19"/>
        <end position="341"/>
    </location>
</feature>
<sequence>MRLSIISAIAILVAKTTAKCLSEPCVETADLEKRQWGGGQWGGGQWGNGGFGGGNGGFGGGAGGQKSINDYKRVQVSGRDIHVYAPSNLAAKSPLLLSLHGMDQDPNYQQSNTHWETLADTEGFVVVYPRGGTGMSTWDIQGDKDTKWVLQIIDQMAKDYDIDRNRVYLSGFSMGGMFTYHAMSKIGDKIAAFAPCSGPNVFGASKAMRPVPIFHVHGTNDDVLNYNQVEGFLKNYRDQFHCPSQADVKNNYPNQENPNGTLYSWGPCDQGVYIKHLKLVGRGHSPSKADIGDIWNFVKEYSLDGKAGGNTGGNGGNTGGNGGNTGGNGGNTGDISKIILI</sequence>
<dbReference type="OrthoDB" id="2425929at2759"/>
<proteinExistence type="predicted"/>
<keyword evidence="1 4" id="KW-0732">Signal</keyword>
<feature type="signal peptide" evidence="4">
    <location>
        <begin position="1"/>
        <end position="18"/>
    </location>
</feature>
<reference evidence="6 7" key="1">
    <citation type="submission" date="2016-08" db="EMBL/GenBank/DDBJ databases">
        <title>A Parts List for Fungal Cellulosomes Revealed by Comparative Genomics.</title>
        <authorList>
            <consortium name="DOE Joint Genome Institute"/>
            <person name="Haitjema C.H."/>
            <person name="Gilmore S.P."/>
            <person name="Henske J.K."/>
            <person name="Solomon K.V."/>
            <person name="De Groot R."/>
            <person name="Kuo A."/>
            <person name="Mondo S.J."/>
            <person name="Salamov A.A."/>
            <person name="Labutti K."/>
            <person name="Zhao Z."/>
            <person name="Chiniquy J."/>
            <person name="Barry K."/>
            <person name="Brewer H.M."/>
            <person name="Purvine S.O."/>
            <person name="Wright A.T."/>
            <person name="Boxma B."/>
            <person name="Van Alen T."/>
            <person name="Hackstein J.H."/>
            <person name="Baker S.E."/>
            <person name="Grigoriev I.V."/>
            <person name="O'Malley M.A."/>
        </authorList>
    </citation>
    <scope>NUCLEOTIDE SEQUENCE [LARGE SCALE GENOMIC DNA]</scope>
    <source>
        <strain evidence="6 7">S4</strain>
    </source>
</reference>
<dbReference type="InterPro" id="IPR029058">
    <property type="entry name" value="AB_hydrolase_fold"/>
</dbReference>
<keyword evidence="7" id="KW-1185">Reference proteome</keyword>
<accession>A0A1Y1VSQ3</accession>
<feature type="domain" description="Phospholipase/carboxylesterase/thioesterase" evidence="5">
    <location>
        <begin position="148"/>
        <end position="233"/>
    </location>
</feature>
<evidence type="ECO:0000256" key="4">
    <source>
        <dbReference type="SAM" id="SignalP"/>
    </source>
</evidence>
<dbReference type="Gene3D" id="3.40.50.1820">
    <property type="entry name" value="alpha/beta hydrolase"/>
    <property type="match status" value="1"/>
</dbReference>
<gene>
    <name evidence="6" type="ORF">BCR32DRAFT_273148</name>
</gene>
<evidence type="ECO:0000313" key="7">
    <source>
        <dbReference type="Proteomes" id="UP000193944"/>
    </source>
</evidence>
<dbReference type="InterPro" id="IPR050955">
    <property type="entry name" value="Plant_Biomass_Hydrol_Est"/>
</dbReference>
<dbReference type="EMBL" id="MCFG01000535">
    <property type="protein sequence ID" value="ORX64321.1"/>
    <property type="molecule type" value="Genomic_DNA"/>
</dbReference>
<dbReference type="AlphaFoldDB" id="A0A1Y1VSQ3"/>
<dbReference type="Pfam" id="PF02230">
    <property type="entry name" value="Abhydrolase_2"/>
    <property type="match status" value="1"/>
</dbReference>